<evidence type="ECO:0000256" key="4">
    <source>
        <dbReference type="ARBA" id="ARBA00022630"/>
    </source>
</evidence>
<comment type="similarity">
    <text evidence="2">Belongs to the GMC oxidoreductase family.</text>
</comment>
<dbReference type="Pfam" id="PF01266">
    <property type="entry name" value="DAO"/>
    <property type="match status" value="2"/>
</dbReference>
<dbReference type="Proteomes" id="UP001596087">
    <property type="component" value="Unassembled WGS sequence"/>
</dbReference>
<dbReference type="PROSITE" id="PS51379">
    <property type="entry name" value="4FE4S_FER_2"/>
    <property type="match status" value="1"/>
</dbReference>
<comment type="cofactor">
    <cofactor evidence="1">
        <name>FAD</name>
        <dbReference type="ChEBI" id="CHEBI:57692"/>
    </cofactor>
</comment>
<feature type="domain" description="4Fe-4S ferredoxin-type" evidence="19">
    <location>
        <begin position="177"/>
        <end position="212"/>
    </location>
</feature>
<comment type="pathway">
    <text evidence="15">Steroid metabolism; cholesterol degradation.</text>
</comment>
<dbReference type="PANTHER" id="PTHR47470">
    <property type="entry name" value="CHOLESTEROL OXIDASE"/>
    <property type="match status" value="1"/>
</dbReference>
<evidence type="ECO:0000256" key="13">
    <source>
        <dbReference type="ARBA" id="ARBA00023235"/>
    </source>
</evidence>
<dbReference type="InterPro" id="IPR017900">
    <property type="entry name" value="4Fe4S_Fe_S_CS"/>
</dbReference>
<evidence type="ECO:0000256" key="2">
    <source>
        <dbReference type="ARBA" id="ARBA00010790"/>
    </source>
</evidence>
<evidence type="ECO:0000256" key="7">
    <source>
        <dbReference type="ARBA" id="ARBA00023002"/>
    </source>
</evidence>
<dbReference type="Gene3D" id="3.50.50.60">
    <property type="entry name" value="FAD/NAD(P)-binding domain"/>
    <property type="match status" value="3"/>
</dbReference>
<dbReference type="RefSeq" id="WP_378591281.1">
    <property type="nucleotide sequence ID" value="NZ_JBHSKD010000018.1"/>
</dbReference>
<evidence type="ECO:0000256" key="15">
    <source>
        <dbReference type="ARBA" id="ARBA00049645"/>
    </source>
</evidence>
<dbReference type="InterPro" id="IPR052542">
    <property type="entry name" value="Cholesterol_Oxidase"/>
</dbReference>
<evidence type="ECO:0000256" key="6">
    <source>
        <dbReference type="ARBA" id="ARBA00022827"/>
    </source>
</evidence>
<comment type="caution">
    <text evidence="20">The sequence shown here is derived from an EMBL/GenBank/DDBJ whole genome shotgun (WGS) entry which is preliminary data.</text>
</comment>
<reference evidence="21" key="1">
    <citation type="journal article" date="2019" name="Int. J. Syst. Evol. Microbiol.">
        <title>The Global Catalogue of Microorganisms (GCM) 10K type strain sequencing project: providing services to taxonomists for standard genome sequencing and annotation.</title>
        <authorList>
            <consortium name="The Broad Institute Genomics Platform"/>
            <consortium name="The Broad Institute Genome Sequencing Center for Infectious Disease"/>
            <person name="Wu L."/>
            <person name="Ma J."/>
        </authorList>
    </citation>
    <scope>NUCLEOTIDE SEQUENCE [LARGE SCALE GENOMIC DNA]</scope>
    <source>
        <strain evidence="21">DFY41</strain>
    </source>
</reference>
<evidence type="ECO:0000256" key="1">
    <source>
        <dbReference type="ARBA" id="ARBA00001974"/>
    </source>
</evidence>
<evidence type="ECO:0000256" key="14">
    <source>
        <dbReference type="ARBA" id="ARBA00038856"/>
    </source>
</evidence>
<proteinExistence type="inferred from homology"/>
<keyword evidence="10" id="KW-0443">Lipid metabolism</keyword>
<protein>
    <recommendedName>
        <fullName evidence="17">Cholesterol oxidase</fullName>
        <ecNumber evidence="16">1.1.3.6</ecNumber>
        <ecNumber evidence="14">5.3.3.1</ecNumber>
    </recommendedName>
    <alternativeName>
        <fullName evidence="18">Cholesterol isomerase</fullName>
    </alternativeName>
</protein>
<name>A0ABW0BKV3_9ACTN</name>
<dbReference type="InterPro" id="IPR007867">
    <property type="entry name" value="GMC_OxRtase_C"/>
</dbReference>
<evidence type="ECO:0000256" key="10">
    <source>
        <dbReference type="ARBA" id="ARBA00023098"/>
    </source>
</evidence>
<accession>A0ABW0BKV3</accession>
<keyword evidence="4" id="KW-0285">Flavoprotein</keyword>
<dbReference type="InterPro" id="IPR036188">
    <property type="entry name" value="FAD/NAD-bd_sf"/>
</dbReference>
<evidence type="ECO:0000256" key="8">
    <source>
        <dbReference type="ARBA" id="ARBA00023004"/>
    </source>
</evidence>
<dbReference type="EC" id="5.3.3.1" evidence="14"/>
<evidence type="ECO:0000313" key="21">
    <source>
        <dbReference type="Proteomes" id="UP001596087"/>
    </source>
</evidence>
<evidence type="ECO:0000256" key="17">
    <source>
        <dbReference type="ARBA" id="ARBA00049744"/>
    </source>
</evidence>
<keyword evidence="12" id="KW-0753">Steroid metabolism</keyword>
<keyword evidence="21" id="KW-1185">Reference proteome</keyword>
<keyword evidence="7" id="KW-0560">Oxidoreductase</keyword>
<keyword evidence="3" id="KW-0153">Cholesterol metabolism</keyword>
<dbReference type="EC" id="1.1.3.6" evidence="16"/>
<keyword evidence="9" id="KW-0411">Iron-sulfur</keyword>
<gene>
    <name evidence="20" type="ORF">ACFPGP_14405</name>
</gene>
<evidence type="ECO:0000256" key="16">
    <source>
        <dbReference type="ARBA" id="ARBA00049723"/>
    </source>
</evidence>
<dbReference type="PROSITE" id="PS00198">
    <property type="entry name" value="4FE4S_FER_1"/>
    <property type="match status" value="1"/>
</dbReference>
<evidence type="ECO:0000256" key="12">
    <source>
        <dbReference type="ARBA" id="ARBA00023221"/>
    </source>
</evidence>
<keyword evidence="11" id="KW-1207">Sterol metabolism</keyword>
<dbReference type="PRINTS" id="PR00411">
    <property type="entry name" value="PNDRDTASEI"/>
</dbReference>
<keyword evidence="5" id="KW-0479">Metal-binding</keyword>
<dbReference type="EMBL" id="JBHSKD010000018">
    <property type="protein sequence ID" value="MFC5177871.1"/>
    <property type="molecule type" value="Genomic_DNA"/>
</dbReference>
<keyword evidence="13" id="KW-0413">Isomerase</keyword>
<evidence type="ECO:0000259" key="19">
    <source>
        <dbReference type="PROSITE" id="PS51379"/>
    </source>
</evidence>
<evidence type="ECO:0000256" key="3">
    <source>
        <dbReference type="ARBA" id="ARBA00022548"/>
    </source>
</evidence>
<organism evidence="20 21">
    <name type="scientific">Nocardioides taihuensis</name>
    <dbReference type="NCBI Taxonomy" id="1835606"/>
    <lineage>
        <taxon>Bacteria</taxon>
        <taxon>Bacillati</taxon>
        <taxon>Actinomycetota</taxon>
        <taxon>Actinomycetes</taxon>
        <taxon>Propionibacteriales</taxon>
        <taxon>Nocardioidaceae</taxon>
        <taxon>Nocardioides</taxon>
    </lineage>
</organism>
<evidence type="ECO:0000256" key="9">
    <source>
        <dbReference type="ARBA" id="ARBA00023014"/>
    </source>
</evidence>
<sequence>MQRPTEGWDADVVVVGSGFGGAVTALRLAEAGHAVTVLEKGRRLSDDDLLRARRDPRAYLWQPGVGLRGFFWQRIFRHMAIIGGTGVGGGSIVWAGVLLEPGDDFYDAPALRRLGIDREALAPHLGRAARMLGRVTCAHQGRMDTYLHEAAVAVGAGETFGPVPTAIHFGRPGVTEPDPFFDGEGPARTGCRLCGECLLGCPYGAKNELTRNYLHLAERRGVEIRAESEVTALRPWGAGWVVETRHPWRRGRGRTTTARRVVLAGGVLGTVELLLRCRDELGTLPQVSQELGRHVRTNSEALTAVLQPSGQDLSDGPTISSHFHPDARTHITQNRYIGGWHMRAQLGPMVDDDRRARRAGRVIGSLFRHPLAQARLVGARDFLRRLTVLTTMQRHDSELALDLRRSPWQPWRRALRSRMTGGTRPPSNLPVANAVTRAFAEASGGRPLNLLGESLGGLSVTAHVLGGAVMGREATEGVVDASHEVFGHPGLYIADASVIPANLGVNPSLTITALAERFASTFPAPDTDVRPPHRPELVVPTATSLLTLRRQWSDLRPPETDAVLHDSAGDLEASFVAPLARIAPAGLGLLGLPRWYGKRFWHTAAGDIEGANLVRRDGHLVETLPMRLAQAPSLADGRPALVISYAHDSPWPWRLVRDEIRAAPEGPGLVAMTFVDLPGMRRVGTPFLLTPRGARRA</sequence>
<dbReference type="InterPro" id="IPR006076">
    <property type="entry name" value="FAD-dep_OxRdtase"/>
</dbReference>
<evidence type="ECO:0000313" key="20">
    <source>
        <dbReference type="EMBL" id="MFC5177871.1"/>
    </source>
</evidence>
<evidence type="ECO:0000256" key="5">
    <source>
        <dbReference type="ARBA" id="ARBA00022723"/>
    </source>
</evidence>
<evidence type="ECO:0000256" key="11">
    <source>
        <dbReference type="ARBA" id="ARBA00023166"/>
    </source>
</evidence>
<keyword evidence="8" id="KW-0408">Iron</keyword>
<dbReference type="PANTHER" id="PTHR47470:SF1">
    <property type="entry name" value="FAD-DEPENDENT OXIDOREDUCTASE 2 FAD BINDING DOMAIN-CONTAINING PROTEIN"/>
    <property type="match status" value="1"/>
</dbReference>
<dbReference type="InterPro" id="IPR017896">
    <property type="entry name" value="4Fe4S_Fe-S-bd"/>
</dbReference>
<keyword evidence="6" id="KW-0274">FAD</keyword>
<evidence type="ECO:0000256" key="18">
    <source>
        <dbReference type="ARBA" id="ARBA00049778"/>
    </source>
</evidence>
<dbReference type="Pfam" id="PF05199">
    <property type="entry name" value="GMC_oxred_C"/>
    <property type="match status" value="1"/>
</dbReference>
<dbReference type="SUPFAM" id="SSF51905">
    <property type="entry name" value="FAD/NAD(P)-binding domain"/>
    <property type="match status" value="1"/>
</dbReference>